<dbReference type="Proteomes" id="UP000838878">
    <property type="component" value="Chromosome 7"/>
</dbReference>
<keyword evidence="3" id="KW-1185">Reference proteome</keyword>
<accession>A0A8J9VQ18</accession>
<evidence type="ECO:0000313" key="2">
    <source>
        <dbReference type="EMBL" id="CAH0727708.1"/>
    </source>
</evidence>
<name>A0A8J9VQ18_9NEOP</name>
<dbReference type="OrthoDB" id="7474450at2759"/>
<protein>
    <submittedName>
        <fullName evidence="2">Uncharacterized protein</fullName>
    </submittedName>
</protein>
<feature type="region of interest" description="Disordered" evidence="1">
    <location>
        <begin position="1"/>
        <end position="69"/>
    </location>
</feature>
<proteinExistence type="predicted"/>
<feature type="compositionally biased region" description="Basic and acidic residues" evidence="1">
    <location>
        <begin position="17"/>
        <end position="29"/>
    </location>
</feature>
<evidence type="ECO:0000313" key="3">
    <source>
        <dbReference type="Proteomes" id="UP000838878"/>
    </source>
</evidence>
<feature type="non-terminal residue" evidence="2">
    <location>
        <position position="69"/>
    </location>
</feature>
<dbReference type="AlphaFoldDB" id="A0A8J9VQ18"/>
<organism evidence="2 3">
    <name type="scientific">Brenthis ino</name>
    <name type="common">lesser marbled fritillary</name>
    <dbReference type="NCBI Taxonomy" id="405034"/>
    <lineage>
        <taxon>Eukaryota</taxon>
        <taxon>Metazoa</taxon>
        <taxon>Ecdysozoa</taxon>
        <taxon>Arthropoda</taxon>
        <taxon>Hexapoda</taxon>
        <taxon>Insecta</taxon>
        <taxon>Pterygota</taxon>
        <taxon>Neoptera</taxon>
        <taxon>Endopterygota</taxon>
        <taxon>Lepidoptera</taxon>
        <taxon>Glossata</taxon>
        <taxon>Ditrysia</taxon>
        <taxon>Papilionoidea</taxon>
        <taxon>Nymphalidae</taxon>
        <taxon>Heliconiinae</taxon>
        <taxon>Argynnini</taxon>
        <taxon>Brenthis</taxon>
    </lineage>
</organism>
<sequence length="69" mass="7870">MLQDQWWTAGARRRVGHAPELRREQRADGLLEASPTSLTTAFTADPELSTASHRRLLTDRLSPNRPKKF</sequence>
<evidence type="ECO:0000256" key="1">
    <source>
        <dbReference type="SAM" id="MobiDB-lite"/>
    </source>
</evidence>
<gene>
    <name evidence="2" type="ORF">BINO364_LOCUS13012</name>
</gene>
<reference evidence="2" key="1">
    <citation type="submission" date="2021-12" db="EMBL/GenBank/DDBJ databases">
        <authorList>
            <person name="Martin H S."/>
        </authorList>
    </citation>
    <scope>NUCLEOTIDE SEQUENCE</scope>
</reference>
<dbReference type="EMBL" id="OV170227">
    <property type="protein sequence ID" value="CAH0727708.1"/>
    <property type="molecule type" value="Genomic_DNA"/>
</dbReference>